<feature type="chain" id="PRO_5016681489" evidence="1">
    <location>
        <begin position="30"/>
        <end position="467"/>
    </location>
</feature>
<dbReference type="Proteomes" id="UP000255423">
    <property type="component" value="Unassembled WGS sequence"/>
</dbReference>
<proteinExistence type="predicted"/>
<reference evidence="2 3" key="1">
    <citation type="submission" date="2017-08" db="EMBL/GenBank/DDBJ databases">
        <authorList>
            <person name="de Groot N.N."/>
        </authorList>
    </citation>
    <scope>NUCLEOTIDE SEQUENCE [LARGE SCALE GENOMIC DNA]</scope>
    <source>
        <strain evidence="2 3">HM2</strain>
    </source>
</reference>
<organism evidence="2 3">
    <name type="scientific">Fibrobacter succinogenes</name>
    <name type="common">Bacteroides succinogenes</name>
    <dbReference type="NCBI Taxonomy" id="833"/>
    <lineage>
        <taxon>Bacteria</taxon>
        <taxon>Pseudomonadati</taxon>
        <taxon>Fibrobacterota</taxon>
        <taxon>Fibrobacteria</taxon>
        <taxon>Fibrobacterales</taxon>
        <taxon>Fibrobacteraceae</taxon>
        <taxon>Fibrobacter</taxon>
    </lineage>
</organism>
<dbReference type="AlphaFoldDB" id="A0A380RW44"/>
<protein>
    <submittedName>
        <fullName evidence="2">Uncharacterized protein</fullName>
    </submittedName>
</protein>
<sequence>MNKHSFLTAITSAIALAAITHFSAPSLYAQETTFNGSLTTKAGVSLANSHDLKHDFVLGQTIFDGTIKTFFDEGMVYVNGQLVHDAIGTQASNGMSGFVADDGSFALKLREAYIDWKTGIFALRIGRQIVSWGKADDIQITDVVSPFDESSVVANDYNESKLGVDAVRLSVLTDKAQVDAYYIPFFTPSILPIASKNPLRSRVFPSNVDGLDVYSPYYYDNFDLPKKRLSNSEYALRASLYTSVMDLSLYGFYGWDDTPFFKYSPLMYEDANDDPNLEGFTVSGKYRRMAMVGADAAIPVGDFVFRLETAYFPKRHIQTSADYQIEKSLNEEHSYTSRRRDQLLSLVGVDWTYSFPIIGSLTITAQYISDYVFNYKNYLDRKRYEHQVTLSVEKSFLNETLTVSGSGALEFCACSAAGEVEVDYQLNDAITLSMIGDIYIKGTQGRDGTYGLYRDFSSLTLKGKVSF</sequence>
<dbReference type="EMBL" id="UHJL01000001">
    <property type="protein sequence ID" value="SUQ19509.1"/>
    <property type="molecule type" value="Genomic_DNA"/>
</dbReference>
<keyword evidence="1" id="KW-0732">Signal</keyword>
<dbReference type="RefSeq" id="WP_109572124.1">
    <property type="nucleotide sequence ID" value="NZ_UHJL01000001.1"/>
</dbReference>
<dbReference type="Pfam" id="PF06980">
    <property type="entry name" value="DUF1302"/>
    <property type="match status" value="1"/>
</dbReference>
<name>A0A380RW44_FIBSU</name>
<dbReference type="InterPro" id="IPR010727">
    <property type="entry name" value="DUF1302"/>
</dbReference>
<evidence type="ECO:0000313" key="3">
    <source>
        <dbReference type="Proteomes" id="UP000255423"/>
    </source>
</evidence>
<evidence type="ECO:0000313" key="2">
    <source>
        <dbReference type="EMBL" id="SUQ19509.1"/>
    </source>
</evidence>
<feature type="signal peptide" evidence="1">
    <location>
        <begin position="1"/>
        <end position="29"/>
    </location>
</feature>
<accession>A0A380RW44</accession>
<evidence type="ECO:0000256" key="1">
    <source>
        <dbReference type="SAM" id="SignalP"/>
    </source>
</evidence>
<gene>
    <name evidence="2" type="ORF">SAMN05661053_0745</name>
</gene>